<dbReference type="PANTHER" id="PTHR13743">
    <property type="entry name" value="BEIGE/BEACH-RELATED"/>
    <property type="match status" value="1"/>
</dbReference>
<evidence type="ECO:0000313" key="7">
    <source>
        <dbReference type="EMBL" id="NXQ27252.1"/>
    </source>
</evidence>
<evidence type="ECO:0000256" key="1">
    <source>
        <dbReference type="ARBA" id="ARBA00022574"/>
    </source>
</evidence>
<dbReference type="Pfam" id="PF20426">
    <property type="entry name" value="NBCH_WD40"/>
    <property type="match status" value="1"/>
</dbReference>
<feature type="non-terminal residue" evidence="7">
    <location>
        <position position="2749"/>
    </location>
</feature>
<dbReference type="Pfam" id="PF14844">
    <property type="entry name" value="PH_BEACH"/>
    <property type="match status" value="1"/>
</dbReference>
<dbReference type="InterPro" id="IPR013320">
    <property type="entry name" value="ConA-like_dom_sf"/>
</dbReference>
<dbReference type="Gene3D" id="2.130.10.10">
    <property type="entry name" value="YVTN repeat-like/Quinoprotein amine dehydrogenase"/>
    <property type="match status" value="1"/>
</dbReference>
<dbReference type="PROSITE" id="PS51783">
    <property type="entry name" value="PH_BEACH"/>
    <property type="match status" value="1"/>
</dbReference>
<organism evidence="7 8">
    <name type="scientific">Alaudala cheleensis</name>
    <name type="common">Asian short-toed lark</name>
    <dbReference type="NCBI Taxonomy" id="670337"/>
    <lineage>
        <taxon>Eukaryota</taxon>
        <taxon>Metazoa</taxon>
        <taxon>Chordata</taxon>
        <taxon>Craniata</taxon>
        <taxon>Vertebrata</taxon>
        <taxon>Euteleostomi</taxon>
        <taxon>Archelosauria</taxon>
        <taxon>Archosauria</taxon>
        <taxon>Dinosauria</taxon>
        <taxon>Saurischia</taxon>
        <taxon>Theropoda</taxon>
        <taxon>Coelurosauria</taxon>
        <taxon>Aves</taxon>
        <taxon>Neognathae</taxon>
        <taxon>Neoaves</taxon>
        <taxon>Telluraves</taxon>
        <taxon>Australaves</taxon>
        <taxon>Passeriformes</taxon>
        <taxon>Sylvioidea</taxon>
        <taxon>Alaudidae</taxon>
        <taxon>Alaudala</taxon>
    </lineage>
</organism>
<dbReference type="InterPro" id="IPR000409">
    <property type="entry name" value="BEACH_dom"/>
</dbReference>
<keyword evidence="2" id="KW-0677">Repeat</keyword>
<evidence type="ECO:0000256" key="4">
    <source>
        <dbReference type="SAM" id="MobiDB-lite"/>
    </source>
</evidence>
<dbReference type="Proteomes" id="UP000571582">
    <property type="component" value="Unassembled WGS sequence"/>
</dbReference>
<evidence type="ECO:0000256" key="3">
    <source>
        <dbReference type="PROSITE-ProRule" id="PRU00221"/>
    </source>
</evidence>
<dbReference type="FunFam" id="2.30.29.30:FF:000301">
    <property type="entry name" value="Neurobeachin-like protein 2"/>
    <property type="match status" value="1"/>
</dbReference>
<dbReference type="SUPFAM" id="SSF81837">
    <property type="entry name" value="BEACH domain"/>
    <property type="match status" value="1"/>
</dbReference>
<feature type="compositionally biased region" description="Low complexity" evidence="4">
    <location>
        <begin position="2591"/>
        <end position="2601"/>
    </location>
</feature>
<feature type="compositionally biased region" description="Polar residues" evidence="4">
    <location>
        <begin position="1363"/>
        <end position="1376"/>
    </location>
</feature>
<dbReference type="InterPro" id="IPR036322">
    <property type="entry name" value="WD40_repeat_dom_sf"/>
</dbReference>
<name>A0A7L2BQR1_9PASS</name>
<dbReference type="InterPro" id="IPR046851">
    <property type="entry name" value="NBCH_WD40"/>
</dbReference>
<feature type="domain" description="BEACH" evidence="5">
    <location>
        <begin position="1993"/>
        <end position="2311"/>
    </location>
</feature>
<dbReference type="GO" id="GO:0005829">
    <property type="term" value="C:cytosol"/>
    <property type="evidence" value="ECO:0007669"/>
    <property type="project" value="TreeGrafter"/>
</dbReference>
<feature type="region of interest" description="Disordered" evidence="4">
    <location>
        <begin position="1247"/>
        <end position="1274"/>
    </location>
</feature>
<dbReference type="SUPFAM" id="SSF50729">
    <property type="entry name" value="PH domain-like"/>
    <property type="match status" value="1"/>
</dbReference>
<dbReference type="InterPro" id="IPR011993">
    <property type="entry name" value="PH-like_dom_sf"/>
</dbReference>
<dbReference type="GO" id="GO:0019901">
    <property type="term" value="F:protein kinase binding"/>
    <property type="evidence" value="ECO:0007669"/>
    <property type="project" value="TreeGrafter"/>
</dbReference>
<dbReference type="Gene3D" id="1.10.1540.10">
    <property type="entry name" value="BEACH domain"/>
    <property type="match status" value="2"/>
</dbReference>
<feature type="repeat" description="WD" evidence="3">
    <location>
        <begin position="2515"/>
        <end position="2543"/>
    </location>
</feature>
<dbReference type="CDD" id="cd06071">
    <property type="entry name" value="Beach"/>
    <property type="match status" value="1"/>
</dbReference>
<dbReference type="PANTHER" id="PTHR13743:SF111">
    <property type="entry name" value="NEUROBEACHIN-LIKE PROTEIN 2"/>
    <property type="match status" value="1"/>
</dbReference>
<dbReference type="Gene3D" id="2.30.29.30">
    <property type="entry name" value="Pleckstrin-homology domain (PH domain)/Phosphotyrosine-binding domain (PTB)"/>
    <property type="match status" value="1"/>
</dbReference>
<dbReference type="PROSITE" id="PS50197">
    <property type="entry name" value="BEACH"/>
    <property type="match status" value="1"/>
</dbReference>
<evidence type="ECO:0000256" key="2">
    <source>
        <dbReference type="ARBA" id="ARBA00022737"/>
    </source>
</evidence>
<dbReference type="PROSITE" id="PS50082">
    <property type="entry name" value="WD_REPEATS_2"/>
    <property type="match status" value="2"/>
</dbReference>
<feature type="compositionally biased region" description="Low complexity" evidence="4">
    <location>
        <begin position="679"/>
        <end position="692"/>
    </location>
</feature>
<evidence type="ECO:0000259" key="6">
    <source>
        <dbReference type="PROSITE" id="PS51783"/>
    </source>
</evidence>
<reference evidence="7 8" key="1">
    <citation type="submission" date="2019-09" db="EMBL/GenBank/DDBJ databases">
        <title>Bird 10,000 Genomes (B10K) Project - Family phase.</title>
        <authorList>
            <person name="Zhang G."/>
        </authorList>
    </citation>
    <scope>NUCLEOTIDE SEQUENCE [LARGE SCALE GENOMIC DNA]</scope>
    <source>
        <strain evidence="7">B10K-DU-001-15</strain>
        <tissue evidence="7">Muscle</tissue>
    </source>
</reference>
<dbReference type="InterPro" id="IPR031570">
    <property type="entry name" value="NBEA/BDCP_DUF4704"/>
</dbReference>
<feature type="repeat" description="WD" evidence="3">
    <location>
        <begin position="2464"/>
        <end position="2497"/>
    </location>
</feature>
<feature type="region of interest" description="Disordered" evidence="4">
    <location>
        <begin position="2591"/>
        <end position="2613"/>
    </location>
</feature>
<dbReference type="InterPro" id="IPR050865">
    <property type="entry name" value="BEACH_Domain"/>
</dbReference>
<feature type="compositionally biased region" description="Polar residues" evidence="4">
    <location>
        <begin position="1418"/>
        <end position="1429"/>
    </location>
</feature>
<dbReference type="InterPro" id="IPR016024">
    <property type="entry name" value="ARM-type_fold"/>
</dbReference>
<dbReference type="InterPro" id="IPR023362">
    <property type="entry name" value="PH-BEACH_dom"/>
</dbReference>
<dbReference type="Pfam" id="PF02138">
    <property type="entry name" value="Beach"/>
    <property type="match status" value="2"/>
</dbReference>
<dbReference type="CDD" id="cd01201">
    <property type="entry name" value="PH_BEACH"/>
    <property type="match status" value="1"/>
</dbReference>
<dbReference type="SUPFAM" id="SSF50978">
    <property type="entry name" value="WD40 repeat-like"/>
    <property type="match status" value="1"/>
</dbReference>
<evidence type="ECO:0000313" key="8">
    <source>
        <dbReference type="Proteomes" id="UP000571582"/>
    </source>
</evidence>
<accession>A0A7L2BQR1</accession>
<protein>
    <submittedName>
        <fullName evidence="7">NBEL2 protein</fullName>
    </submittedName>
</protein>
<dbReference type="InterPro" id="IPR036372">
    <property type="entry name" value="BEACH_dom_sf"/>
</dbReference>
<feature type="region of interest" description="Disordered" evidence="4">
    <location>
        <begin position="1363"/>
        <end position="1430"/>
    </location>
</feature>
<feature type="domain" description="BEACH-type PH" evidence="6">
    <location>
        <begin position="1880"/>
        <end position="1980"/>
    </location>
</feature>
<dbReference type="EMBL" id="VWYE01008534">
    <property type="protein sequence ID" value="NXQ27252.1"/>
    <property type="molecule type" value="Genomic_DNA"/>
</dbReference>
<dbReference type="SUPFAM" id="SSF49899">
    <property type="entry name" value="Concanavalin A-like lectins/glucanases"/>
    <property type="match status" value="1"/>
</dbReference>
<feature type="non-terminal residue" evidence="7">
    <location>
        <position position="1"/>
    </location>
</feature>
<dbReference type="GO" id="GO:0016020">
    <property type="term" value="C:membrane"/>
    <property type="evidence" value="ECO:0007669"/>
    <property type="project" value="TreeGrafter"/>
</dbReference>
<sequence length="2749" mass="303819">PPRPEDPGSEIPALPREVLQVLSQRLGHSVALGTHGDRATGLGQALLLLKFFIIICRWVTPKSLCAPPYPPAPVFPAWSSPGLENRTQLENRAQLENGMLHALHLCECFLDPYQTWRRQLSGESISAKEKSKYKFAPAPLPPEFGAFFQGKSRIWEWERSVIPPYSPIPQPNALQAITPAALEVLLALLQRGGSGAPPCPALLEAALRSVVAAVHVLHASGPGPVSLRSLLDGYFRLLNSHLPAASLAPEAAGGLIALRVLMLDAIPAMLSCQDRPVLQAVGGWGPSRAIPCVPRPPRVPQLYLGSSREAGEARDEIPTRNGDGFQQVSASGSDAIAVHALGVLTAIMSNSPSAKEVFKERIGYNHLHEVLKSQGQPTQRLLQELLNMAVEGDHSSFPVPPIRNEQPLLILLAWLPALRCRELQQFLSARLRRLCEASLPSRLTCVKAGMLSSLLTALAAEPALPSACSQNLLELLRSLGSLSIRPGELRQLLRLLRREPGRRPHPYVAPVIRALSGMARGEGPARALQSFDLSPGMAGIMVPTIQKWPGGAFAFHAWLCLSEEEPEPPARPKRRQLYSFFTAGGTGFEAFFTAGGVLVVAVCTKKDYMTVALPEFAFNDSAWHCVDIVHVAGRRPFGQNIVSIYADGHLRKTAQLRFPSLHESFTSCCIGSAGHRTTTTAATAGSHPPASHGPELAFPPHPVLGRSQSVPATLGPRSWTPTQLPTEGVVATTAAGSQDTEWGSPTSLEGHLGSVAIFCEALQQAQVKALFCAGPNVTSPFTLEGDLVELSSKLLLYYTPQACRNNICLDLSPSHSLDGRLTGHKVVNWDVKDVVNCVGGMGVLLPLLEQVVSKTEEPEDEQETNDLVGPELTSSRNAQGMLIPLGKSSESRLERNSVAAFLLLVKNFLRNHAVNQESLVQCHGPAIIGALLHKVPGTLLDMSTLMASQILMEQVASEGSGLLLHLLYQHLLFDFHIWSNSDFAVRLGHIQYLASVVKDHKQRIRKKYGVQFILDSIRTYYGTSREKTTATDDIRTVQTSLFSLVKDFFCRSFSGEEMQSLLNYLSGAQDEQQVCGALEVIHSLLKGSPAQEQLFAFLFEPGHVELLFSLLVQKKFSDEVRERVFKILYKMLKYEKVPERSKSRLKLKDIGYHGLISYLSDIPGSMLLFRCLSEQVLGADPPNYKDLVAVVSLSHRAELSIRLDICRKLFHLIYAQQDLVKQLARLAGWQDTLTKLYVKESYECRQHSGSSAGCPELLRLSEPSGKDRLSPPPAQDLQELDVFLPLGYEASDQELSEGFSDHSISPSGRTKSFHSYNFKSFDSSDRASRSSSNPGDGPAFDGVYHPLSPFSTSPFELGLDLASTSSVAESGTQTPASGPGTPSPLESFKPFPGMRGRKSSSLSNVLDESSYQDVLPSDNVSNTSNPQQTPEEELCNLLTNIIFSVTWRGVEGWDEAAWRERGQVFSVLTKLGAACELVRPPDEIKRSLLEMMLESALTDLKESGPAALPGLTHNALKLLRLLQDFLFSEGHNNQALWSEKIYEGVSSLLDKLGVWHHLVHGPSELREMAQTGLRVLLGYILLQDPQLHSLAYVKLHSLLQTTSAPRRDEACYLLGKLETPLRRSLHSGSEAFSWLVPIVRTLLDQCYESLQLQQFLPSLPPTNGSPTFYEDFQLFCATPEWRGFIEKHVQPTMAQFEMDTFARSHDLMSNFWNACYDAMMSSSQRREQEKAASRKLFQELVLEPAARRCKAENARHANVLKQSNNQHSTVLKQWRSLCRLLTSPRSAWADPNPPEVRWKLSSAETYSRMRLKLVPNLNFDQHLEASALRDNLGADHLQNPAESLPLAMAKEAKVSELEDDQLAEEDLPVLDNQAEPKEQNQREKLVVSEDCELITTVAVVPGRLEVTTQHVYFYDGSSEKEETEGGIGYDFKRPLSHLREVHLRRYNLRRSALELFFIDQANYFLNFRKKVRNKVYSSILGLRPPNQTYFGSRSPQELLKASGLTQKWVLREISNFEYLMQLNTIAGRTYNDLSQYPVVSPCVPHCPHRDPLPPPAHPPPVPTQFPWILRDYVSETLDLTNPAVFRDLSKPIGVANERHARDVKEKYESFEDPTGTVDKFHYGTHYSNAAGVMHYLIRTEPFTTLHIQLQSGRFDCSDRQFHSVPAAWQARMENPVDVKELIPEFFYFPEFLENQNGFDLGCLQLSNEKVGDVVLPRWARSREDFIHQHRKALESEYVSAHLHEWIDLIFGYKQRGPAAVEALNVFYYCTYEGAVDLDAITDETQRKALEGIISNFGQTPCQLLKEPHPARLSAESAARRLAQLDTRSPNVFENLDQLKSFFVEGISDGVALVQAVVPKNQAHSFITQGSPDILVTVSANGLLGTHNWLPYDKNISNYFSFTKDPTVTNAKTQRFLQGPFAPGADLSSRTLAVSPDGKLLFSGGHWDNSLRVTSLAKGKVVGHITRHIDVVTCLSLDLCGIYLISGSRDTTCMVWQVLQQGGFSSGLAPKPVQVLYGHDAEVTCVAISTELDMAVSGSKDGTIITHTVRRGLFIRSLRPPGESCPPAVLSHLAVGPEGQVVAQTTVGQPSCSKVGPGVPSVPSQPPPPPWGGSQSLRSLQERFALHLYSVNGKLLSSVPLDREVTAMCLTEDFVVLGTSECGLEIRELRSLRAAVPPVPMRVPVHSVSVTKEKSHILVGLEDGKLIVVGAGQPAEVRPGQFHRRLWRSTRRISQVSAGETEYNPCEGRA</sequence>
<dbReference type="Pfam" id="PF15787">
    <property type="entry name" value="DUF4704"/>
    <property type="match status" value="1"/>
</dbReference>
<proteinExistence type="predicted"/>
<dbReference type="Pfam" id="PF16057">
    <property type="entry name" value="DUF4800"/>
    <property type="match status" value="1"/>
</dbReference>
<evidence type="ECO:0000259" key="5">
    <source>
        <dbReference type="PROSITE" id="PS50197"/>
    </source>
</evidence>
<dbReference type="GO" id="GO:0008104">
    <property type="term" value="P:intracellular protein localization"/>
    <property type="evidence" value="ECO:0007669"/>
    <property type="project" value="TreeGrafter"/>
</dbReference>
<dbReference type="InterPro" id="IPR015943">
    <property type="entry name" value="WD40/YVTN_repeat-like_dom_sf"/>
</dbReference>
<feature type="region of interest" description="Disordered" evidence="4">
    <location>
        <begin position="679"/>
        <end position="702"/>
    </location>
</feature>
<comment type="caution">
    <text evidence="7">The sequence shown here is derived from an EMBL/GenBank/DDBJ whole genome shotgun (WGS) entry which is preliminary data.</text>
</comment>
<dbReference type="SUPFAM" id="SSF48371">
    <property type="entry name" value="ARM repeat"/>
    <property type="match status" value="1"/>
</dbReference>
<dbReference type="InterPro" id="IPR001680">
    <property type="entry name" value="WD40_rpt"/>
</dbReference>
<dbReference type="InterPro" id="IPR046852">
    <property type="entry name" value="Neurobeachin_a-sol"/>
</dbReference>
<dbReference type="SMART" id="SM00320">
    <property type="entry name" value="WD40"/>
    <property type="match status" value="4"/>
</dbReference>
<dbReference type="FunFam" id="2.130.10.10:FF:001375">
    <property type="entry name" value="Neurobeachin-like protein 2"/>
    <property type="match status" value="1"/>
</dbReference>
<dbReference type="Pfam" id="PF20425">
    <property type="entry name" value="Neurobeachin"/>
    <property type="match status" value="1"/>
</dbReference>
<feature type="compositionally biased region" description="Low complexity" evidence="4">
    <location>
        <begin position="1399"/>
        <end position="1409"/>
    </location>
</feature>
<keyword evidence="1 3" id="KW-0853">WD repeat</keyword>
<feature type="region of interest" description="Disordered" evidence="4">
    <location>
        <begin position="1321"/>
        <end position="1345"/>
    </location>
</feature>
<gene>
    <name evidence="7" type="primary">Nbeal2</name>
    <name evidence="7" type="ORF">ALACHE_R12917</name>
</gene>
<dbReference type="SMART" id="SM01026">
    <property type="entry name" value="Beach"/>
    <property type="match status" value="1"/>
</dbReference>
<keyword evidence="8" id="KW-1185">Reference proteome</keyword>